<dbReference type="Proteomes" id="UP001497453">
    <property type="component" value="Chromosome 7"/>
</dbReference>
<gene>
    <name evidence="1" type="ORF">GFSPODELE1_LOCUS8939</name>
</gene>
<reference evidence="2" key="1">
    <citation type="submission" date="2024-04" db="EMBL/GenBank/DDBJ databases">
        <authorList>
            <person name="Shaw F."/>
            <person name="Minotto A."/>
        </authorList>
    </citation>
    <scope>NUCLEOTIDE SEQUENCE [LARGE SCALE GENOMIC DNA]</scope>
</reference>
<accession>A0ABP1DY27</accession>
<evidence type="ECO:0000313" key="1">
    <source>
        <dbReference type="EMBL" id="CAL1712691.1"/>
    </source>
</evidence>
<evidence type="ECO:0000313" key="2">
    <source>
        <dbReference type="Proteomes" id="UP001497453"/>
    </source>
</evidence>
<dbReference type="EMBL" id="OZ037950">
    <property type="protein sequence ID" value="CAL1712691.1"/>
    <property type="molecule type" value="Genomic_DNA"/>
</dbReference>
<name>A0ABP1DY27_9APHY</name>
<keyword evidence="2" id="KW-1185">Reference proteome</keyword>
<organism evidence="1 2">
    <name type="scientific">Somion occarium</name>
    <dbReference type="NCBI Taxonomy" id="3059160"/>
    <lineage>
        <taxon>Eukaryota</taxon>
        <taxon>Fungi</taxon>
        <taxon>Dikarya</taxon>
        <taxon>Basidiomycota</taxon>
        <taxon>Agaricomycotina</taxon>
        <taxon>Agaricomycetes</taxon>
        <taxon>Polyporales</taxon>
        <taxon>Cerrenaceae</taxon>
        <taxon>Somion</taxon>
    </lineage>
</organism>
<protein>
    <submittedName>
        <fullName evidence="1">Uncharacterized protein</fullName>
    </submittedName>
</protein>
<sequence length="86" mass="9507">MCRLRPVLWTVGALVEPGDSSRKPAGISDQLVAASMSSHQKWEGPAEVESLHRVSAVQRCFLHSEKELWIPGTVEIPKVQVTFDVP</sequence>
<proteinExistence type="predicted"/>